<comment type="caution">
    <text evidence="7">The sequence shown here is derived from an EMBL/GenBank/DDBJ whole genome shotgun (WGS) entry which is preliminary data.</text>
</comment>
<evidence type="ECO:0000313" key="7">
    <source>
        <dbReference type="EMBL" id="ORX88873.1"/>
    </source>
</evidence>
<keyword evidence="6" id="KW-0539">Nucleus</keyword>
<evidence type="ECO:0000256" key="4">
    <source>
        <dbReference type="ARBA" id="ARBA00023125"/>
    </source>
</evidence>
<dbReference type="GO" id="GO:0031297">
    <property type="term" value="P:replication fork processing"/>
    <property type="evidence" value="ECO:0007669"/>
    <property type="project" value="TreeGrafter"/>
</dbReference>
<evidence type="ECO:0000256" key="5">
    <source>
        <dbReference type="ARBA" id="ARBA00023204"/>
    </source>
</evidence>
<dbReference type="InParanoid" id="A0A1Y1XT29"/>
<keyword evidence="3" id="KW-0227">DNA damage</keyword>
<evidence type="ECO:0000256" key="2">
    <source>
        <dbReference type="ARBA" id="ARBA00009359"/>
    </source>
</evidence>
<evidence type="ECO:0000313" key="8">
    <source>
        <dbReference type="Proteomes" id="UP000193498"/>
    </source>
</evidence>
<comment type="subcellular location">
    <subcellularLocation>
        <location evidence="1">Nucleus</location>
    </subcellularLocation>
</comment>
<dbReference type="GO" id="GO:0006281">
    <property type="term" value="P:DNA repair"/>
    <property type="evidence" value="ECO:0007669"/>
    <property type="project" value="UniProtKB-KW"/>
</dbReference>
<dbReference type="AlphaFoldDB" id="A0A1Y1XT29"/>
<comment type="similarity">
    <text evidence="2">Belongs to the CENP-X/MHF2 family.</text>
</comment>
<dbReference type="CDD" id="cd22921">
    <property type="entry name" value="HFD_CENP-X"/>
    <property type="match status" value="1"/>
</dbReference>
<dbReference type="Pfam" id="PF09415">
    <property type="entry name" value="CENP-X"/>
    <property type="match status" value="1"/>
</dbReference>
<keyword evidence="4" id="KW-0238">DNA-binding</keyword>
<gene>
    <name evidence="7" type="ORF">K493DRAFT_73776</name>
</gene>
<dbReference type="GO" id="GO:0000712">
    <property type="term" value="P:resolution of meiotic recombination intermediates"/>
    <property type="evidence" value="ECO:0007669"/>
    <property type="project" value="TreeGrafter"/>
</dbReference>
<accession>A0A1Y1XT29</accession>
<dbReference type="GO" id="GO:0071821">
    <property type="term" value="C:FANCM-MHF complex"/>
    <property type="evidence" value="ECO:0007669"/>
    <property type="project" value="TreeGrafter"/>
</dbReference>
<dbReference type="OrthoDB" id="2500381at2759"/>
<dbReference type="PANTHER" id="PTHR28680:SF1">
    <property type="entry name" value="CENTROMERE PROTEIN X"/>
    <property type="match status" value="1"/>
</dbReference>
<proteinExistence type="inferred from homology"/>
<evidence type="ECO:0000256" key="3">
    <source>
        <dbReference type="ARBA" id="ARBA00022763"/>
    </source>
</evidence>
<dbReference type="Gene3D" id="6.10.130.30">
    <property type="match status" value="1"/>
</dbReference>
<keyword evidence="5" id="KW-0234">DNA repair</keyword>
<dbReference type="PANTHER" id="PTHR28680">
    <property type="entry name" value="CENTROMERE PROTEIN X"/>
    <property type="match status" value="1"/>
</dbReference>
<evidence type="ECO:0008006" key="9">
    <source>
        <dbReference type="Google" id="ProtNLM"/>
    </source>
</evidence>
<evidence type="ECO:0000256" key="1">
    <source>
        <dbReference type="ARBA" id="ARBA00004123"/>
    </source>
</evidence>
<dbReference type="GO" id="GO:0051382">
    <property type="term" value="P:kinetochore assembly"/>
    <property type="evidence" value="ECO:0007669"/>
    <property type="project" value="InterPro"/>
</dbReference>
<organism evidence="7 8">
    <name type="scientific">Basidiobolus meristosporus CBS 931.73</name>
    <dbReference type="NCBI Taxonomy" id="1314790"/>
    <lineage>
        <taxon>Eukaryota</taxon>
        <taxon>Fungi</taxon>
        <taxon>Fungi incertae sedis</taxon>
        <taxon>Zoopagomycota</taxon>
        <taxon>Entomophthoromycotina</taxon>
        <taxon>Basidiobolomycetes</taxon>
        <taxon>Basidiobolales</taxon>
        <taxon>Basidiobolaceae</taxon>
        <taxon>Basidiobolus</taxon>
    </lineage>
</organism>
<reference evidence="7 8" key="1">
    <citation type="submission" date="2016-07" db="EMBL/GenBank/DDBJ databases">
        <title>Pervasive Adenine N6-methylation of Active Genes in Fungi.</title>
        <authorList>
            <consortium name="DOE Joint Genome Institute"/>
            <person name="Mondo S.J."/>
            <person name="Dannebaum R.O."/>
            <person name="Kuo R.C."/>
            <person name="Labutti K."/>
            <person name="Haridas S."/>
            <person name="Kuo A."/>
            <person name="Salamov A."/>
            <person name="Ahrendt S.R."/>
            <person name="Lipzen A."/>
            <person name="Sullivan W."/>
            <person name="Andreopoulos W.B."/>
            <person name="Clum A."/>
            <person name="Lindquist E."/>
            <person name="Daum C."/>
            <person name="Ramamoorthy G.K."/>
            <person name="Gryganskyi A."/>
            <person name="Culley D."/>
            <person name="Magnuson J.K."/>
            <person name="James T.Y."/>
            <person name="O'Malley M.A."/>
            <person name="Stajich J.E."/>
            <person name="Spatafora J.W."/>
            <person name="Visel A."/>
            <person name="Grigoriev I.V."/>
        </authorList>
    </citation>
    <scope>NUCLEOTIDE SEQUENCE [LARGE SCALE GENOMIC DNA]</scope>
    <source>
        <strain evidence="7 8">CBS 931.73</strain>
    </source>
</reference>
<dbReference type="InterPro" id="IPR018552">
    <property type="entry name" value="CENP-X"/>
</dbReference>
<protein>
    <recommendedName>
        <fullName evidence="9">Centromere protein X</fullName>
    </recommendedName>
</protein>
<name>A0A1Y1XT29_9FUNG</name>
<dbReference type="EMBL" id="MCFE01000492">
    <property type="protein sequence ID" value="ORX88873.1"/>
    <property type="molecule type" value="Genomic_DNA"/>
</dbReference>
<keyword evidence="8" id="KW-1185">Reference proteome</keyword>
<dbReference type="GO" id="GO:0003677">
    <property type="term" value="F:DNA binding"/>
    <property type="evidence" value="ECO:0007669"/>
    <property type="project" value="UniProtKB-KW"/>
</dbReference>
<evidence type="ECO:0000256" key="6">
    <source>
        <dbReference type="ARBA" id="ARBA00023242"/>
    </source>
</evidence>
<sequence length="88" mass="9855">MEDPNTAEQPTFKPETIQSIFKTVWKESNTKIKSDAASLAADLLRLFTREAVHRSAGVSKTERADSEAVPRLEVEHLEKTAAQLLLDF</sequence>
<dbReference type="Proteomes" id="UP000193498">
    <property type="component" value="Unassembled WGS sequence"/>
</dbReference>